<evidence type="ECO:0000256" key="10">
    <source>
        <dbReference type="SAM" id="Phobius"/>
    </source>
</evidence>
<gene>
    <name evidence="12" type="ORF">B4U79_03584</name>
</gene>
<dbReference type="Gene3D" id="3.30.40.10">
    <property type="entry name" value="Zinc/RING finger domain, C3HC4 (zinc finger)"/>
    <property type="match status" value="1"/>
</dbReference>
<dbReference type="PANTHER" id="PTHR46065:SF3">
    <property type="entry name" value="FI20425P1"/>
    <property type="match status" value="1"/>
</dbReference>
<feature type="domain" description="RING-CH-type" evidence="11">
    <location>
        <begin position="1"/>
        <end position="57"/>
    </location>
</feature>
<keyword evidence="7" id="KW-0862">Zinc</keyword>
<dbReference type="GO" id="GO:0016020">
    <property type="term" value="C:membrane"/>
    <property type="evidence" value="ECO:0007669"/>
    <property type="project" value="UniProtKB-SubCell"/>
</dbReference>
<evidence type="ECO:0000256" key="3">
    <source>
        <dbReference type="ARBA" id="ARBA00022692"/>
    </source>
</evidence>
<feature type="transmembrane region" description="Helical" evidence="10">
    <location>
        <begin position="82"/>
        <end position="101"/>
    </location>
</feature>
<evidence type="ECO:0000259" key="11">
    <source>
        <dbReference type="PROSITE" id="PS51292"/>
    </source>
</evidence>
<evidence type="ECO:0000313" key="12">
    <source>
        <dbReference type="EMBL" id="RWS02219.1"/>
    </source>
</evidence>
<name>A0A3S3RK62_9ACAR</name>
<organism evidence="12 13">
    <name type="scientific">Dinothrombium tinctorium</name>
    <dbReference type="NCBI Taxonomy" id="1965070"/>
    <lineage>
        <taxon>Eukaryota</taxon>
        <taxon>Metazoa</taxon>
        <taxon>Ecdysozoa</taxon>
        <taxon>Arthropoda</taxon>
        <taxon>Chelicerata</taxon>
        <taxon>Arachnida</taxon>
        <taxon>Acari</taxon>
        <taxon>Acariformes</taxon>
        <taxon>Trombidiformes</taxon>
        <taxon>Prostigmata</taxon>
        <taxon>Anystina</taxon>
        <taxon>Parasitengona</taxon>
        <taxon>Trombidioidea</taxon>
        <taxon>Trombidiidae</taxon>
        <taxon>Dinothrombium</taxon>
    </lineage>
</organism>
<dbReference type="InterPro" id="IPR011016">
    <property type="entry name" value="Znf_RING-CH"/>
</dbReference>
<dbReference type="OrthoDB" id="6495498at2759"/>
<protein>
    <submittedName>
        <fullName evidence="12">E3 ubiquitin-protein ligase MARCH3-like protein</fullName>
    </submittedName>
</protein>
<keyword evidence="3 10" id="KW-0812">Transmembrane</keyword>
<dbReference type="CDD" id="cd16495">
    <property type="entry name" value="RING_CH-C4HC3_MARCH"/>
    <property type="match status" value="1"/>
</dbReference>
<sequence>MEEMTCRICFDSSPSLLLQPCNCKGTSAYVHYQCLTTWLRVSGRRKCNVCNSDFRGAYSYLFRFASFCTDVNETFESKLQEFLTGVYLIFIILVCLMYAWYLQWTLDPRINVSNTKIEKKKE</sequence>
<evidence type="ECO:0000256" key="4">
    <source>
        <dbReference type="ARBA" id="ARBA00022723"/>
    </source>
</evidence>
<keyword evidence="4" id="KW-0479">Metal-binding</keyword>
<keyword evidence="9 10" id="KW-0472">Membrane</keyword>
<keyword evidence="8 10" id="KW-1133">Transmembrane helix</keyword>
<dbReference type="STRING" id="1965070.A0A3S3RK62"/>
<evidence type="ECO:0000256" key="2">
    <source>
        <dbReference type="ARBA" id="ARBA00022679"/>
    </source>
</evidence>
<evidence type="ECO:0000256" key="9">
    <source>
        <dbReference type="ARBA" id="ARBA00023136"/>
    </source>
</evidence>
<dbReference type="Proteomes" id="UP000285301">
    <property type="component" value="Unassembled WGS sequence"/>
</dbReference>
<dbReference type="SMART" id="SM00744">
    <property type="entry name" value="RINGv"/>
    <property type="match status" value="1"/>
</dbReference>
<dbReference type="Pfam" id="PF12906">
    <property type="entry name" value="RINGv"/>
    <property type="match status" value="1"/>
</dbReference>
<evidence type="ECO:0000256" key="6">
    <source>
        <dbReference type="ARBA" id="ARBA00022786"/>
    </source>
</evidence>
<dbReference type="SUPFAM" id="SSF57850">
    <property type="entry name" value="RING/U-box"/>
    <property type="match status" value="1"/>
</dbReference>
<dbReference type="PANTHER" id="PTHR46065">
    <property type="entry name" value="E3 UBIQUITIN-PROTEIN LIGASE MARCH 2/3 FAMILY MEMBER"/>
    <property type="match status" value="1"/>
</dbReference>
<evidence type="ECO:0000256" key="1">
    <source>
        <dbReference type="ARBA" id="ARBA00004141"/>
    </source>
</evidence>
<dbReference type="GO" id="GO:0008270">
    <property type="term" value="F:zinc ion binding"/>
    <property type="evidence" value="ECO:0007669"/>
    <property type="project" value="UniProtKB-KW"/>
</dbReference>
<dbReference type="AlphaFoldDB" id="A0A3S3RK62"/>
<dbReference type="PROSITE" id="PS51292">
    <property type="entry name" value="ZF_RING_CH"/>
    <property type="match status" value="1"/>
</dbReference>
<keyword evidence="13" id="KW-1185">Reference proteome</keyword>
<dbReference type="GO" id="GO:0016740">
    <property type="term" value="F:transferase activity"/>
    <property type="evidence" value="ECO:0007669"/>
    <property type="project" value="UniProtKB-KW"/>
</dbReference>
<feature type="non-terminal residue" evidence="12">
    <location>
        <position position="122"/>
    </location>
</feature>
<keyword evidence="2" id="KW-0808">Transferase</keyword>
<evidence type="ECO:0000256" key="7">
    <source>
        <dbReference type="ARBA" id="ARBA00022833"/>
    </source>
</evidence>
<reference evidence="12 13" key="1">
    <citation type="journal article" date="2018" name="Gigascience">
        <title>Genomes of trombidid mites reveal novel predicted allergens and laterally-transferred genes associated with secondary metabolism.</title>
        <authorList>
            <person name="Dong X."/>
            <person name="Chaisiri K."/>
            <person name="Xia D."/>
            <person name="Armstrong S.D."/>
            <person name="Fang Y."/>
            <person name="Donnelly M.J."/>
            <person name="Kadowaki T."/>
            <person name="McGarry J.W."/>
            <person name="Darby A.C."/>
            <person name="Makepeace B.L."/>
        </authorList>
    </citation>
    <scope>NUCLEOTIDE SEQUENCE [LARGE SCALE GENOMIC DNA]</scope>
    <source>
        <strain evidence="12">UoL-WK</strain>
    </source>
</reference>
<evidence type="ECO:0000313" key="13">
    <source>
        <dbReference type="Proteomes" id="UP000285301"/>
    </source>
</evidence>
<keyword evidence="6" id="KW-0833">Ubl conjugation pathway</keyword>
<evidence type="ECO:0000256" key="8">
    <source>
        <dbReference type="ARBA" id="ARBA00022989"/>
    </source>
</evidence>
<keyword evidence="5" id="KW-0863">Zinc-finger</keyword>
<dbReference type="InterPro" id="IPR013083">
    <property type="entry name" value="Znf_RING/FYVE/PHD"/>
</dbReference>
<comment type="subcellular location">
    <subcellularLocation>
        <location evidence="1">Membrane</location>
        <topology evidence="1">Multi-pass membrane protein</topology>
    </subcellularLocation>
</comment>
<proteinExistence type="predicted"/>
<evidence type="ECO:0000256" key="5">
    <source>
        <dbReference type="ARBA" id="ARBA00022771"/>
    </source>
</evidence>
<dbReference type="EMBL" id="NCKU01007999">
    <property type="protein sequence ID" value="RWS02219.1"/>
    <property type="molecule type" value="Genomic_DNA"/>
</dbReference>
<comment type="caution">
    <text evidence="12">The sequence shown here is derived from an EMBL/GenBank/DDBJ whole genome shotgun (WGS) entry which is preliminary data.</text>
</comment>
<accession>A0A3S3RK62</accession>